<accession>A0A2A4J673</accession>
<dbReference type="AlphaFoldDB" id="A0A2A4J673"/>
<reference evidence="1" key="1">
    <citation type="submission" date="2017-09" db="EMBL/GenBank/DDBJ databases">
        <title>Contemporary evolution of a Lepidopteran species, Heliothis virescens, in response to modern agricultural practices.</title>
        <authorList>
            <person name="Fritz M.L."/>
            <person name="Deyonke A.M."/>
            <person name="Papanicolaou A."/>
            <person name="Micinski S."/>
            <person name="Westbrook J."/>
            <person name="Gould F."/>
        </authorList>
    </citation>
    <scope>NUCLEOTIDE SEQUENCE [LARGE SCALE GENOMIC DNA]</scope>
    <source>
        <strain evidence="1">HvINT-</strain>
        <tissue evidence="1">Whole body</tissue>
    </source>
</reference>
<dbReference type="EMBL" id="NWSH01002751">
    <property type="protein sequence ID" value="PCG67575.1"/>
    <property type="molecule type" value="Genomic_DNA"/>
</dbReference>
<sequence>MTDYDQLVDALKLTHCVTLYCVRYPSLRAREPARTAPAPAWTAPAPAHARCAYLPT</sequence>
<organism evidence="1">
    <name type="scientific">Heliothis virescens</name>
    <name type="common">Tobacco budworm moth</name>
    <dbReference type="NCBI Taxonomy" id="7102"/>
    <lineage>
        <taxon>Eukaryota</taxon>
        <taxon>Metazoa</taxon>
        <taxon>Ecdysozoa</taxon>
        <taxon>Arthropoda</taxon>
        <taxon>Hexapoda</taxon>
        <taxon>Insecta</taxon>
        <taxon>Pterygota</taxon>
        <taxon>Neoptera</taxon>
        <taxon>Endopterygota</taxon>
        <taxon>Lepidoptera</taxon>
        <taxon>Glossata</taxon>
        <taxon>Ditrysia</taxon>
        <taxon>Noctuoidea</taxon>
        <taxon>Noctuidae</taxon>
        <taxon>Heliothinae</taxon>
        <taxon>Heliothis</taxon>
    </lineage>
</organism>
<protein>
    <submittedName>
        <fullName evidence="1">Uncharacterized protein</fullName>
    </submittedName>
</protein>
<name>A0A2A4J673_HELVI</name>
<comment type="caution">
    <text evidence="1">The sequence shown here is derived from an EMBL/GenBank/DDBJ whole genome shotgun (WGS) entry which is preliminary data.</text>
</comment>
<proteinExistence type="predicted"/>
<evidence type="ECO:0000313" key="1">
    <source>
        <dbReference type="EMBL" id="PCG67575.1"/>
    </source>
</evidence>
<gene>
    <name evidence="1" type="ORF">B5V51_6222</name>
</gene>